<feature type="region of interest" description="Disordered" evidence="1">
    <location>
        <begin position="26"/>
        <end position="156"/>
    </location>
</feature>
<evidence type="ECO:0000256" key="1">
    <source>
        <dbReference type="SAM" id="MobiDB-lite"/>
    </source>
</evidence>
<dbReference type="PROSITE" id="PS51257">
    <property type="entry name" value="PROKAR_LIPOPROTEIN"/>
    <property type="match status" value="1"/>
</dbReference>
<feature type="chain" id="PRO_5004741631" description="LysM domain-containing protein" evidence="2">
    <location>
        <begin position="24"/>
        <end position="205"/>
    </location>
</feature>
<dbReference type="Proteomes" id="UP000018542">
    <property type="component" value="Chromosome"/>
</dbReference>
<keyword evidence="5" id="KW-1185">Reference proteome</keyword>
<dbReference type="KEGG" id="hni:W911_11410"/>
<evidence type="ECO:0000313" key="4">
    <source>
        <dbReference type="EMBL" id="AHB50216.1"/>
    </source>
</evidence>
<dbReference type="AlphaFoldDB" id="V5SH51"/>
<dbReference type="HOGENOM" id="CLU_1336014_0_0_5"/>
<reference evidence="4 5" key="1">
    <citation type="journal article" date="2014" name="Genome Announc.">
        <title>Complete Genome Sequence of Hyphomicrobium nitrativorans Strain NL23, a Denitrifying Bacterium Isolated from Biofilm of a Methanol-Fed Denitrification System Treating Seawater at the Montreal Biodome.</title>
        <authorList>
            <person name="Martineau C."/>
            <person name="Villeneuve C."/>
            <person name="Mauffrey F."/>
            <person name="Villemur R."/>
        </authorList>
    </citation>
    <scope>NUCLEOTIDE SEQUENCE [LARGE SCALE GENOMIC DNA]</scope>
    <source>
        <strain evidence="4">NL23</strain>
    </source>
</reference>
<dbReference type="SMART" id="SM00257">
    <property type="entry name" value="LysM"/>
    <property type="match status" value="1"/>
</dbReference>
<dbReference type="InterPro" id="IPR036779">
    <property type="entry name" value="LysM_dom_sf"/>
</dbReference>
<gene>
    <name evidence="4" type="ORF">W911_11410</name>
</gene>
<sequence length="205" mass="21768">MRFRSRPLYRGALAIAGLAATLAGCSSSGSQGSLTTSSLSPRPHENVYASPQRTYPDGSAYGRPYNAAPHRSAHAPRQYVDPGTPTPRHMADAGYRPASNGIQTASLGGSSRSGNATYDPNARWQQPSPFITGAGAPPRSAGAPPAAHTPPRPAGPHVVEVREGDTLYSISRHHRVPLHDIVVANRLTSDRIEVGQRIVVPTRTR</sequence>
<feature type="compositionally biased region" description="Low complexity" evidence="1">
    <location>
        <begin position="26"/>
        <end position="40"/>
    </location>
</feature>
<dbReference type="PATRIC" id="fig|1029756.8.peg.2371"/>
<dbReference type="EMBL" id="CP006912">
    <property type="protein sequence ID" value="AHB50216.1"/>
    <property type="molecule type" value="Genomic_DNA"/>
</dbReference>
<evidence type="ECO:0000259" key="3">
    <source>
        <dbReference type="PROSITE" id="PS51782"/>
    </source>
</evidence>
<feature type="compositionally biased region" description="Low complexity" evidence="1">
    <location>
        <begin position="133"/>
        <end position="146"/>
    </location>
</feature>
<dbReference type="Pfam" id="PF01476">
    <property type="entry name" value="LysM"/>
    <property type="match status" value="1"/>
</dbReference>
<feature type="compositionally biased region" description="Polar residues" evidence="1">
    <location>
        <begin position="100"/>
        <end position="129"/>
    </location>
</feature>
<dbReference type="SUPFAM" id="SSF54106">
    <property type="entry name" value="LysM domain"/>
    <property type="match status" value="1"/>
</dbReference>
<keyword evidence="2" id="KW-0732">Signal</keyword>
<dbReference type="OrthoDB" id="9795421at2"/>
<dbReference type="CDD" id="cd00118">
    <property type="entry name" value="LysM"/>
    <property type="match status" value="1"/>
</dbReference>
<dbReference type="Gene3D" id="3.10.350.10">
    <property type="entry name" value="LysM domain"/>
    <property type="match status" value="1"/>
</dbReference>
<dbReference type="STRING" id="1029756.W911_11410"/>
<accession>V5SH51</accession>
<name>V5SH51_9HYPH</name>
<dbReference type="RefSeq" id="WP_023787629.1">
    <property type="nucleotide sequence ID" value="NC_022997.1"/>
</dbReference>
<evidence type="ECO:0000313" key="5">
    <source>
        <dbReference type="Proteomes" id="UP000018542"/>
    </source>
</evidence>
<feature type="domain" description="LysM" evidence="3">
    <location>
        <begin position="157"/>
        <end position="200"/>
    </location>
</feature>
<dbReference type="InterPro" id="IPR018392">
    <property type="entry name" value="LysM"/>
</dbReference>
<organism evidence="4 5">
    <name type="scientific">Hyphomicrobium nitrativorans NL23</name>
    <dbReference type="NCBI Taxonomy" id="1029756"/>
    <lineage>
        <taxon>Bacteria</taxon>
        <taxon>Pseudomonadati</taxon>
        <taxon>Pseudomonadota</taxon>
        <taxon>Alphaproteobacteria</taxon>
        <taxon>Hyphomicrobiales</taxon>
        <taxon>Hyphomicrobiaceae</taxon>
        <taxon>Hyphomicrobium</taxon>
    </lineage>
</organism>
<dbReference type="PROSITE" id="PS51782">
    <property type="entry name" value="LYSM"/>
    <property type="match status" value="1"/>
</dbReference>
<evidence type="ECO:0000256" key="2">
    <source>
        <dbReference type="SAM" id="SignalP"/>
    </source>
</evidence>
<protein>
    <recommendedName>
        <fullName evidence="3">LysM domain-containing protein</fullName>
    </recommendedName>
</protein>
<proteinExistence type="predicted"/>
<feature type="signal peptide" evidence="2">
    <location>
        <begin position="1"/>
        <end position="23"/>
    </location>
</feature>